<accession>H5TDE3</accession>
<gene>
    <name evidence="3" type="ORF">GPUN_2205</name>
</gene>
<reference evidence="3 4" key="1">
    <citation type="journal article" date="2012" name="J. Bacteriol.">
        <title>Genome sequence of proteorhodopsin-containing sea ice bacterium Glaciecola punicea ACAM 611T.</title>
        <authorList>
            <person name="Qin Q.-L."/>
            <person name="Xie B.-B."/>
            <person name="Shu Y.-L."/>
            <person name="Rong J.-C."/>
            <person name="Zhao D.-L."/>
            <person name="Zhang X.-Y."/>
            <person name="Chen X.-L."/>
            <person name="Zhou B.-C."/>
            <person name="Zhanga Y.-Z."/>
        </authorList>
    </citation>
    <scope>NUCLEOTIDE SEQUENCE [LARGE SCALE GENOMIC DNA]</scope>
    <source>
        <strain evidence="3 4">ACAM 611</strain>
    </source>
</reference>
<evidence type="ECO:0000259" key="2">
    <source>
        <dbReference type="Pfam" id="PF01557"/>
    </source>
</evidence>
<dbReference type="eggNOG" id="COG0179">
    <property type="taxonomic scope" value="Bacteria"/>
</dbReference>
<dbReference type="InterPro" id="IPR036663">
    <property type="entry name" value="Fumarylacetoacetase_C_sf"/>
</dbReference>
<dbReference type="OrthoDB" id="9805307at2"/>
<organism evidence="3 4">
    <name type="scientific">Glaciecola punicea ACAM 611</name>
    <dbReference type="NCBI Taxonomy" id="1121923"/>
    <lineage>
        <taxon>Bacteria</taxon>
        <taxon>Pseudomonadati</taxon>
        <taxon>Pseudomonadota</taxon>
        <taxon>Gammaproteobacteria</taxon>
        <taxon>Alteromonadales</taxon>
        <taxon>Alteromonadaceae</taxon>
        <taxon>Glaciecola</taxon>
    </lineage>
</organism>
<dbReference type="Proteomes" id="UP000053586">
    <property type="component" value="Unassembled WGS sequence"/>
</dbReference>
<feature type="domain" description="Fumarylacetoacetase-like C-terminal" evidence="2">
    <location>
        <begin position="18"/>
        <end position="184"/>
    </location>
</feature>
<evidence type="ECO:0000313" key="3">
    <source>
        <dbReference type="EMBL" id="GAB56320.1"/>
    </source>
</evidence>
<dbReference type="Gene3D" id="3.90.850.10">
    <property type="entry name" value="Fumarylacetoacetase-like, C-terminal domain"/>
    <property type="match status" value="1"/>
</dbReference>
<keyword evidence="3" id="KW-0378">Hydrolase</keyword>
<dbReference type="Pfam" id="PF01557">
    <property type="entry name" value="FAA_hydrolase"/>
    <property type="match status" value="1"/>
</dbReference>
<dbReference type="GO" id="GO:0046872">
    <property type="term" value="F:metal ion binding"/>
    <property type="evidence" value="ECO:0007669"/>
    <property type="project" value="UniProtKB-KW"/>
</dbReference>
<dbReference type="RefSeq" id="WP_006006354.1">
    <property type="nucleotide sequence ID" value="NZ_BAET01000027.1"/>
</dbReference>
<dbReference type="SUPFAM" id="SSF56529">
    <property type="entry name" value="FAH"/>
    <property type="match status" value="1"/>
</dbReference>
<sequence>MSQLNTISFKNEWVSPSKIVCIGRNYLDHITELGNQIPFEPVIFLKPNSAISEDLNSKNQDEIHYEGELCFIIKNGEIAGLGFGLDLTKRKLQSQLKEKGLPWERAKAFDGSAVFSAFVELPADISNVTFALSVNEHLVQQGRVKLMMNTPYCLVENISAFMSLVDNDIIMTGTPSGVGKVEKGQIFLGEVFDGTQGLISKQWTVLS</sequence>
<comment type="caution">
    <text evidence="3">The sequence shown here is derived from an EMBL/GenBank/DDBJ whole genome shotgun (WGS) entry which is preliminary data.</text>
</comment>
<dbReference type="PANTHER" id="PTHR11820">
    <property type="entry name" value="ACYLPYRUVASE"/>
    <property type="match status" value="1"/>
</dbReference>
<dbReference type="PANTHER" id="PTHR11820:SF7">
    <property type="entry name" value="ACYLPYRUVASE FAHD1, MITOCHONDRIAL"/>
    <property type="match status" value="1"/>
</dbReference>
<dbReference type="EMBL" id="BAET01000027">
    <property type="protein sequence ID" value="GAB56320.1"/>
    <property type="molecule type" value="Genomic_DNA"/>
</dbReference>
<dbReference type="InterPro" id="IPR011234">
    <property type="entry name" value="Fumarylacetoacetase-like_C"/>
</dbReference>
<protein>
    <submittedName>
        <fullName evidence="3">Fumarylacetoacetate hydrolase domain-containing protein 1</fullName>
    </submittedName>
</protein>
<dbReference type="AlphaFoldDB" id="H5TDE3"/>
<evidence type="ECO:0000313" key="4">
    <source>
        <dbReference type="Proteomes" id="UP000053586"/>
    </source>
</evidence>
<keyword evidence="4" id="KW-1185">Reference proteome</keyword>
<proteinExistence type="predicted"/>
<name>H5TDE3_9ALTE</name>
<reference evidence="3 4" key="2">
    <citation type="journal article" date="2017" name="Antonie Van Leeuwenhoek">
        <title>Rhizobium rhizosphaerae sp. nov., a novel species isolated from rice rhizosphere.</title>
        <authorList>
            <person name="Zhao J.J."/>
            <person name="Zhang J."/>
            <person name="Zhang R.J."/>
            <person name="Zhang C.W."/>
            <person name="Yin H.Q."/>
            <person name="Zhang X.X."/>
        </authorList>
    </citation>
    <scope>NUCLEOTIDE SEQUENCE [LARGE SCALE GENOMIC DNA]</scope>
    <source>
        <strain evidence="3 4">ACAM 611</strain>
    </source>
</reference>
<dbReference type="GO" id="GO:0018773">
    <property type="term" value="F:acetylpyruvate hydrolase activity"/>
    <property type="evidence" value="ECO:0007669"/>
    <property type="project" value="TreeGrafter"/>
</dbReference>
<keyword evidence="1" id="KW-0479">Metal-binding</keyword>
<dbReference type="STRING" id="56804.BAE46_11970"/>
<evidence type="ECO:0000256" key="1">
    <source>
        <dbReference type="ARBA" id="ARBA00022723"/>
    </source>
</evidence>